<dbReference type="OrthoDB" id="21573at2759"/>
<dbReference type="Gene3D" id="3.30.110.10">
    <property type="entry name" value="Translation initiation factor 3 (IF-3), C-terminal domain"/>
    <property type="match status" value="1"/>
</dbReference>
<dbReference type="InterPro" id="IPR001288">
    <property type="entry name" value="Translation_initiation_fac_3"/>
</dbReference>
<dbReference type="FunFam" id="3.30.110.10:FF:000006">
    <property type="entry name" value="Probable translation initiation factor, mitochondrial"/>
    <property type="match status" value="1"/>
</dbReference>
<comment type="similarity">
    <text evidence="1">Belongs to the IF-3 family.</text>
</comment>
<dbReference type="STRING" id="294750.A0A095CCV4"/>
<dbReference type="VEuPathDB" id="FungiDB:CNBG_4169"/>
<sequence length="291" mass="33538">MPILRPLTALRAVPRARLIPIPVKPTLARPASSGPPRTRPSQPAAHPLSHCDSSIPHPVVRLIGPDGLLPPQRLSSILPTYSTSTHTLTLVSVDGEYPVVKLVNKAEERDRAKEKEEKSKVKRKISMEEKEVQVSWQSAKGDLGHKLEMAKGILEKGDRVQVVFANRRRAEPINERQKDEIVAMFEGTLEEVGKKWKEDDKNRGLWVLYYNPLDSVRQEVEKKVLEAERAKKKEKEEAKQEKLEARRKKEERRRQRAEEMEREKTEEATRREQEYQRRIANAKRSGFGGWR</sequence>
<dbReference type="OMA" id="ETTHYVE"/>
<keyword evidence="2" id="KW-0396">Initiation factor</keyword>
<dbReference type="PANTHER" id="PTHR10938">
    <property type="entry name" value="TRANSLATION INITIATION FACTOR IF-3"/>
    <property type="match status" value="1"/>
</dbReference>
<feature type="compositionally biased region" description="Basic and acidic residues" evidence="5">
    <location>
        <begin position="228"/>
        <end position="277"/>
    </location>
</feature>
<reference evidence="6 7" key="1">
    <citation type="journal article" date="2011" name="MBio">
        <title>Genome variation in Cryptococcus gattii, an emerging pathogen of immunocompetent hosts.</title>
        <authorList>
            <person name="D'Souza C.A."/>
            <person name="Kronstad J.W."/>
            <person name="Taylor G."/>
            <person name="Warren R."/>
            <person name="Yuen M."/>
            <person name="Hu G."/>
            <person name="Jung W.H."/>
            <person name="Sham A."/>
            <person name="Kidd S.E."/>
            <person name="Tangen K."/>
            <person name="Lee N."/>
            <person name="Zeilmaker T."/>
            <person name="Sawkins J."/>
            <person name="McVicker G."/>
            <person name="Shah S."/>
            <person name="Gnerre S."/>
            <person name="Griggs A."/>
            <person name="Zeng Q."/>
            <person name="Bartlett K."/>
            <person name="Li W."/>
            <person name="Wang X."/>
            <person name="Heitman J."/>
            <person name="Stajich J.E."/>
            <person name="Fraser J.A."/>
            <person name="Meyer W."/>
            <person name="Carter D."/>
            <person name="Schein J."/>
            <person name="Krzywinski M."/>
            <person name="Kwon-Chung K.J."/>
            <person name="Varma A."/>
            <person name="Wang J."/>
            <person name="Brunham R."/>
            <person name="Fyfe M."/>
            <person name="Ouellette B.F."/>
            <person name="Siddiqui A."/>
            <person name="Marra M."/>
            <person name="Jones S."/>
            <person name="Holt R."/>
            <person name="Birren B.W."/>
            <person name="Galagan J.E."/>
            <person name="Cuomo C.A."/>
        </authorList>
    </citation>
    <scope>NUCLEOTIDE SEQUENCE [LARGE SCALE GENOMIC DNA]</scope>
    <source>
        <strain evidence="6 7">R265</strain>
    </source>
</reference>
<dbReference type="AlphaFoldDB" id="A0A095CCV4"/>
<dbReference type="GeneID" id="88180400"/>
<feature type="region of interest" description="Disordered" evidence="5">
    <location>
        <begin position="228"/>
        <end position="291"/>
    </location>
</feature>
<dbReference type="KEGG" id="cdeu:CNBG_4169"/>
<keyword evidence="3" id="KW-0648">Protein biosynthesis</keyword>
<organism evidence="6 7">
    <name type="scientific">Cryptococcus deuterogattii (strain R265)</name>
    <name type="common">Cryptococcus gattii VGII (strain R265)</name>
    <dbReference type="NCBI Taxonomy" id="294750"/>
    <lineage>
        <taxon>Eukaryota</taxon>
        <taxon>Fungi</taxon>
        <taxon>Dikarya</taxon>
        <taxon>Basidiomycota</taxon>
        <taxon>Agaricomycotina</taxon>
        <taxon>Tremellomycetes</taxon>
        <taxon>Tremellales</taxon>
        <taxon>Cryptococcaceae</taxon>
        <taxon>Cryptococcus</taxon>
        <taxon>Cryptococcus gattii species complex</taxon>
    </lineage>
</organism>
<dbReference type="GO" id="GO:0070124">
    <property type="term" value="P:mitochondrial translational initiation"/>
    <property type="evidence" value="ECO:0007669"/>
    <property type="project" value="TreeGrafter"/>
</dbReference>
<evidence type="ECO:0000256" key="4">
    <source>
        <dbReference type="SAM" id="Coils"/>
    </source>
</evidence>
<protein>
    <recommendedName>
        <fullName evidence="8">Translation initiation factor 3 N-terminal domain-containing protein</fullName>
    </recommendedName>
</protein>
<feature type="region of interest" description="Disordered" evidence="5">
    <location>
        <begin position="24"/>
        <end position="49"/>
    </location>
</feature>
<evidence type="ECO:0000313" key="6">
    <source>
        <dbReference type="EMBL" id="KGB78082.1"/>
    </source>
</evidence>
<proteinExistence type="inferred from homology"/>
<evidence type="ECO:0000313" key="7">
    <source>
        <dbReference type="Proteomes" id="UP000029445"/>
    </source>
</evidence>
<reference evidence="6 7" key="2">
    <citation type="journal article" date="2018" name="Proc. Natl. Acad. Sci.">
        <title>RNAi is a critical determinant of centromere evolution in closely related fungi.</title>
        <authorList>
            <person name="Yadav V."/>
            <person name="Sun S."/>
            <person name="Billmyre R.B."/>
            <person name="Thimmappa B.C."/>
            <person name="Shea T."/>
            <person name="Lintner R."/>
            <person name="Bakkeren G."/>
            <person name="Cuomo C.A."/>
            <person name="Heitman J."/>
            <person name="Sanyal K."/>
        </authorList>
    </citation>
    <scope>NUCLEOTIDE SEQUENCE [LARGE SCALE GENOMIC DNA]</scope>
    <source>
        <strain evidence="6 7">R265</strain>
    </source>
</reference>
<dbReference type="GO" id="GO:0005739">
    <property type="term" value="C:mitochondrion"/>
    <property type="evidence" value="ECO:0007669"/>
    <property type="project" value="TreeGrafter"/>
</dbReference>
<gene>
    <name evidence="6" type="ORF">CNBG_4169</name>
</gene>
<accession>A0A095CCV4</accession>
<evidence type="ECO:0000256" key="5">
    <source>
        <dbReference type="SAM" id="MobiDB-lite"/>
    </source>
</evidence>
<keyword evidence="7" id="KW-1185">Reference proteome</keyword>
<name>A0A095CCV4_CRYD2</name>
<evidence type="ECO:0000256" key="2">
    <source>
        <dbReference type="ARBA" id="ARBA00022540"/>
    </source>
</evidence>
<dbReference type="GO" id="GO:0043022">
    <property type="term" value="F:ribosome binding"/>
    <property type="evidence" value="ECO:0007669"/>
    <property type="project" value="TreeGrafter"/>
</dbReference>
<dbReference type="GO" id="GO:0003743">
    <property type="term" value="F:translation initiation factor activity"/>
    <property type="evidence" value="ECO:0007669"/>
    <property type="project" value="UniProtKB-KW"/>
</dbReference>
<dbReference type="SUPFAM" id="SSF55200">
    <property type="entry name" value="Translation initiation factor IF3, C-terminal domain"/>
    <property type="match status" value="1"/>
</dbReference>
<evidence type="ECO:0008006" key="8">
    <source>
        <dbReference type="Google" id="ProtNLM"/>
    </source>
</evidence>
<dbReference type="PANTHER" id="PTHR10938:SF0">
    <property type="entry name" value="TRANSLATION INITIATION FACTOR IF-3, MITOCHONDRIAL"/>
    <property type="match status" value="1"/>
</dbReference>
<dbReference type="RefSeq" id="XP_062883852.1">
    <property type="nucleotide sequence ID" value="XM_063028125.1"/>
</dbReference>
<dbReference type="EMBL" id="CP025764">
    <property type="protein sequence ID" value="KGB78082.1"/>
    <property type="molecule type" value="Genomic_DNA"/>
</dbReference>
<keyword evidence="4" id="KW-0175">Coiled coil</keyword>
<evidence type="ECO:0000256" key="3">
    <source>
        <dbReference type="ARBA" id="ARBA00022917"/>
    </source>
</evidence>
<dbReference type="InterPro" id="IPR036788">
    <property type="entry name" value="T_IF-3_C_sf"/>
</dbReference>
<dbReference type="GO" id="GO:0032790">
    <property type="term" value="P:ribosome disassembly"/>
    <property type="evidence" value="ECO:0007669"/>
    <property type="project" value="TreeGrafter"/>
</dbReference>
<dbReference type="HOGENOM" id="CLU_994033_0_0_1"/>
<dbReference type="Proteomes" id="UP000029445">
    <property type="component" value="Chromosome 6"/>
</dbReference>
<feature type="coiled-coil region" evidence="4">
    <location>
        <begin position="104"/>
        <end position="131"/>
    </location>
</feature>
<evidence type="ECO:0000256" key="1">
    <source>
        <dbReference type="ARBA" id="ARBA00005439"/>
    </source>
</evidence>